<evidence type="ECO:0000313" key="3">
    <source>
        <dbReference type="EMBL" id="CAF4014163.1"/>
    </source>
</evidence>
<feature type="domain" description="Ubiquitin-like" evidence="1">
    <location>
        <begin position="67"/>
        <end position="135"/>
    </location>
</feature>
<dbReference type="Gene3D" id="3.90.228.10">
    <property type="match status" value="1"/>
</dbReference>
<dbReference type="EMBL" id="CAJNOQ010010267">
    <property type="protein sequence ID" value="CAF1247316.1"/>
    <property type="molecule type" value="Genomic_DNA"/>
</dbReference>
<evidence type="ECO:0000259" key="1">
    <source>
        <dbReference type="PROSITE" id="PS50053"/>
    </source>
</evidence>
<dbReference type="InterPro" id="IPR000626">
    <property type="entry name" value="Ubiquitin-like_dom"/>
</dbReference>
<dbReference type="SUPFAM" id="SSF54236">
    <property type="entry name" value="Ubiquitin-like"/>
    <property type="match status" value="1"/>
</dbReference>
<dbReference type="Gene3D" id="3.10.20.90">
    <property type="entry name" value="Phosphatidylinositol 3-kinase Catalytic Subunit, Chain A, domain 1"/>
    <property type="match status" value="1"/>
</dbReference>
<dbReference type="OrthoDB" id="428577at2759"/>
<dbReference type="InterPro" id="IPR029071">
    <property type="entry name" value="Ubiquitin-like_domsf"/>
</dbReference>
<comment type="caution">
    <text evidence="2">The sequence shown here is derived from an EMBL/GenBank/DDBJ whole genome shotgun (WGS) entry which is preliminary data.</text>
</comment>
<dbReference type="Pfam" id="PF00240">
    <property type="entry name" value="ubiquitin"/>
    <property type="match status" value="1"/>
</dbReference>
<dbReference type="AlphaFoldDB" id="A0A814ZVD0"/>
<dbReference type="SMART" id="SM00213">
    <property type="entry name" value="UBQ"/>
    <property type="match status" value="1"/>
</dbReference>
<sequence>MTSSSSQNDRPLLAAALSAILGKNVLPVSDNRNVSTLSLFDHHLTAFSSGKTSSDTDDSLSSSLMTLNIVLSSTSGETYQCEIEKNATGDRLKRLIYDRENILCANQNLIYCGEEVDDGKALSDYGISNLDTIHVRRLRNMPSDQLVLDLNSLDEKYNYDFTNIRDTVTHFVRGGVEYRRPCGWKRFAIRVIGKYENEEWLGCSNGLGEWPVSYHGTRLDAAKSICQAGFDLSKHVRHLYGSGVYSTPDVNIAKQFTKCFKFNNQDYYVVLQNRVNPKTVRKLTNAETKEAGEYWITPDAKDIRPYGICIMKK</sequence>
<accession>A0A814ZVD0</accession>
<dbReference type="PRINTS" id="PR00348">
    <property type="entry name" value="UBIQUITIN"/>
</dbReference>
<organism evidence="2 4">
    <name type="scientific">Didymodactylos carnosus</name>
    <dbReference type="NCBI Taxonomy" id="1234261"/>
    <lineage>
        <taxon>Eukaryota</taxon>
        <taxon>Metazoa</taxon>
        <taxon>Spiralia</taxon>
        <taxon>Gnathifera</taxon>
        <taxon>Rotifera</taxon>
        <taxon>Eurotatoria</taxon>
        <taxon>Bdelloidea</taxon>
        <taxon>Philodinida</taxon>
        <taxon>Philodinidae</taxon>
        <taxon>Didymodactylos</taxon>
    </lineage>
</organism>
<dbReference type="EMBL" id="CAJOBC010012981">
    <property type="protein sequence ID" value="CAF4014163.1"/>
    <property type="molecule type" value="Genomic_DNA"/>
</dbReference>
<protein>
    <recommendedName>
        <fullName evidence="1">Ubiquitin-like domain-containing protein</fullName>
    </recommendedName>
</protein>
<reference evidence="2" key="1">
    <citation type="submission" date="2021-02" db="EMBL/GenBank/DDBJ databases">
        <authorList>
            <person name="Nowell W R."/>
        </authorList>
    </citation>
    <scope>NUCLEOTIDE SEQUENCE</scope>
</reference>
<dbReference type="CDD" id="cd17039">
    <property type="entry name" value="Ubl_ubiquitin_like"/>
    <property type="match status" value="1"/>
</dbReference>
<dbReference type="PANTHER" id="PTHR36649:SF28">
    <property type="entry name" value="UBIQUITIN-LIKE DOMAIN-CONTAINING PROTEIN"/>
    <property type="match status" value="1"/>
</dbReference>
<gene>
    <name evidence="2" type="ORF">GPM918_LOCUS25954</name>
    <name evidence="3" type="ORF">SRO942_LOCUS26022</name>
</gene>
<dbReference type="SUPFAM" id="SSF56399">
    <property type="entry name" value="ADP-ribosylation"/>
    <property type="match status" value="1"/>
</dbReference>
<dbReference type="Proteomes" id="UP000681722">
    <property type="component" value="Unassembled WGS sequence"/>
</dbReference>
<dbReference type="Proteomes" id="UP000663829">
    <property type="component" value="Unassembled WGS sequence"/>
</dbReference>
<evidence type="ECO:0000313" key="4">
    <source>
        <dbReference type="Proteomes" id="UP000663829"/>
    </source>
</evidence>
<dbReference type="PROSITE" id="PS50053">
    <property type="entry name" value="UBIQUITIN_2"/>
    <property type="match status" value="1"/>
</dbReference>
<proteinExistence type="predicted"/>
<keyword evidence="4" id="KW-1185">Reference proteome</keyword>
<dbReference type="PANTHER" id="PTHR36649">
    <property type="entry name" value="UBIQUITIN-LIKE DOMAIN-CONTAINING PROTEIN"/>
    <property type="match status" value="1"/>
</dbReference>
<name>A0A814ZVD0_9BILA</name>
<evidence type="ECO:0000313" key="2">
    <source>
        <dbReference type="EMBL" id="CAF1247316.1"/>
    </source>
</evidence>
<dbReference type="InterPro" id="IPR019956">
    <property type="entry name" value="Ubiquitin_dom"/>
</dbReference>